<gene>
    <name evidence="10" type="ORF">C8F04DRAFT_1395603</name>
</gene>
<evidence type="ECO:0000256" key="8">
    <source>
        <dbReference type="SAM" id="Phobius"/>
    </source>
</evidence>
<keyword evidence="6 8" id="KW-1133">Transmembrane helix</keyword>
<keyword evidence="5 8" id="KW-0812">Transmembrane</keyword>
<protein>
    <submittedName>
        <fullName evidence="10">Membrane bound O-acyl transferase family-domain-containing protein</fullName>
    </submittedName>
</protein>
<keyword evidence="7 8" id="KW-0472">Membrane</keyword>
<accession>A0AAD6SVE4</accession>
<feature type="transmembrane region" description="Helical" evidence="8">
    <location>
        <begin position="14"/>
        <end position="32"/>
    </location>
</feature>
<feature type="transmembrane region" description="Helical" evidence="8">
    <location>
        <begin position="275"/>
        <end position="294"/>
    </location>
</feature>
<evidence type="ECO:0000256" key="5">
    <source>
        <dbReference type="ARBA" id="ARBA00022692"/>
    </source>
</evidence>
<dbReference type="AlphaFoldDB" id="A0AAD6SVE4"/>
<comment type="pathway">
    <text evidence="2">Secondary metabolite biosynthesis.</text>
</comment>
<name>A0AAD6SVE4_9AGAR</name>
<evidence type="ECO:0000313" key="10">
    <source>
        <dbReference type="EMBL" id="KAJ7034142.1"/>
    </source>
</evidence>
<dbReference type="PANTHER" id="PTHR31595">
    <property type="entry name" value="LONG-CHAIN-ALCOHOL O-FATTY-ACYLTRANSFERASE 3-RELATED"/>
    <property type="match status" value="1"/>
</dbReference>
<comment type="subcellular location">
    <subcellularLocation>
        <location evidence="1">Membrane</location>
        <topology evidence="1">Multi-pass membrane protein</topology>
    </subcellularLocation>
</comment>
<comment type="caution">
    <text evidence="10">The sequence shown here is derived from an EMBL/GenBank/DDBJ whole genome shotgun (WGS) entry which is preliminary data.</text>
</comment>
<dbReference type="EMBL" id="JARJCM010000059">
    <property type="protein sequence ID" value="KAJ7034142.1"/>
    <property type="molecule type" value="Genomic_DNA"/>
</dbReference>
<feature type="transmembrane region" description="Helical" evidence="8">
    <location>
        <begin position="341"/>
        <end position="358"/>
    </location>
</feature>
<evidence type="ECO:0000256" key="6">
    <source>
        <dbReference type="ARBA" id="ARBA00022989"/>
    </source>
</evidence>
<dbReference type="GO" id="GO:0008374">
    <property type="term" value="F:O-acyltransferase activity"/>
    <property type="evidence" value="ECO:0007669"/>
    <property type="project" value="InterPro"/>
</dbReference>
<evidence type="ECO:0000256" key="2">
    <source>
        <dbReference type="ARBA" id="ARBA00005179"/>
    </source>
</evidence>
<dbReference type="GO" id="GO:0006629">
    <property type="term" value="P:lipid metabolic process"/>
    <property type="evidence" value="ECO:0007669"/>
    <property type="project" value="InterPro"/>
</dbReference>
<dbReference type="InterPro" id="IPR044851">
    <property type="entry name" value="Wax_synthase"/>
</dbReference>
<feature type="transmembrane region" description="Helical" evidence="8">
    <location>
        <begin position="300"/>
        <end position="320"/>
    </location>
</feature>
<reference evidence="10" key="1">
    <citation type="submission" date="2023-03" db="EMBL/GenBank/DDBJ databases">
        <title>Massive genome expansion in bonnet fungi (Mycena s.s.) driven by repeated elements and novel gene families across ecological guilds.</title>
        <authorList>
            <consortium name="Lawrence Berkeley National Laboratory"/>
            <person name="Harder C.B."/>
            <person name="Miyauchi S."/>
            <person name="Viragh M."/>
            <person name="Kuo A."/>
            <person name="Thoen E."/>
            <person name="Andreopoulos B."/>
            <person name="Lu D."/>
            <person name="Skrede I."/>
            <person name="Drula E."/>
            <person name="Henrissat B."/>
            <person name="Morin E."/>
            <person name="Kohler A."/>
            <person name="Barry K."/>
            <person name="LaButti K."/>
            <person name="Morin E."/>
            <person name="Salamov A."/>
            <person name="Lipzen A."/>
            <person name="Mereny Z."/>
            <person name="Hegedus B."/>
            <person name="Baldrian P."/>
            <person name="Stursova M."/>
            <person name="Weitz H."/>
            <person name="Taylor A."/>
            <person name="Grigoriev I.V."/>
            <person name="Nagy L.G."/>
            <person name="Martin F."/>
            <person name="Kauserud H."/>
        </authorList>
    </citation>
    <scope>NUCLEOTIDE SEQUENCE</scope>
    <source>
        <strain evidence="10">CBHHK200</strain>
    </source>
</reference>
<keyword evidence="4 10" id="KW-0808">Transferase</keyword>
<dbReference type="GO" id="GO:0016020">
    <property type="term" value="C:membrane"/>
    <property type="evidence" value="ECO:0007669"/>
    <property type="project" value="UniProtKB-SubCell"/>
</dbReference>
<evidence type="ECO:0000259" key="9">
    <source>
        <dbReference type="Pfam" id="PF13813"/>
    </source>
</evidence>
<organism evidence="10 11">
    <name type="scientific">Mycena alexandri</name>
    <dbReference type="NCBI Taxonomy" id="1745969"/>
    <lineage>
        <taxon>Eukaryota</taxon>
        <taxon>Fungi</taxon>
        <taxon>Dikarya</taxon>
        <taxon>Basidiomycota</taxon>
        <taxon>Agaricomycotina</taxon>
        <taxon>Agaricomycetes</taxon>
        <taxon>Agaricomycetidae</taxon>
        <taxon>Agaricales</taxon>
        <taxon>Marasmiineae</taxon>
        <taxon>Mycenaceae</taxon>
        <taxon>Mycena</taxon>
    </lineage>
</organism>
<keyword evidence="11" id="KW-1185">Reference proteome</keyword>
<dbReference type="PANTHER" id="PTHR31595:SF57">
    <property type="entry name" value="OS04G0481900 PROTEIN"/>
    <property type="match status" value="1"/>
</dbReference>
<evidence type="ECO:0000256" key="4">
    <source>
        <dbReference type="ARBA" id="ARBA00022679"/>
    </source>
</evidence>
<dbReference type="Proteomes" id="UP001218188">
    <property type="component" value="Unassembled WGS sequence"/>
</dbReference>
<feature type="domain" description="Wax synthase" evidence="9">
    <location>
        <begin position="226"/>
        <end position="313"/>
    </location>
</feature>
<sequence>MKKITLDRNAVSQITYLSSSFLFFNLLALVVKPSPYRRLLFLPLLLMSPYLLSLSTGYPTMDYCIATAWFTYLFAASDFILLTDVQRELRIMKPSQRADEPIEHASLRRRIAWALKLFTSTTGVGWEHQPRYPLRPSPSIPRRIFVRDQLLQALLTGATFEGVNYYFHTRHPSLYAGGPSLTSFGWLWRYQTIWAWSVPLAASSICVQSLSAAYSVGTGASGPEDWPPFMGSFALAWSVRNFWGRTWHQSMRRFLSAHGKFVAHKMLRLQPGTKASAYAQLYVAFLVSGTMHYLPEYMALRHWGGGALWFFLLQAVAITVEECAQGVGRWLGITGGWKCKLVGYFWVWSWFAFCLPIWQDPLLHTGVFEEVRYSVIAIMRERRAMNVSAQY</sequence>
<dbReference type="InterPro" id="IPR032805">
    <property type="entry name" value="Wax_synthase_dom"/>
</dbReference>
<dbReference type="Pfam" id="PF13813">
    <property type="entry name" value="MBOAT_2"/>
    <property type="match status" value="1"/>
</dbReference>
<feature type="transmembrane region" description="Helical" evidence="8">
    <location>
        <begin position="65"/>
        <end position="83"/>
    </location>
</feature>
<evidence type="ECO:0000256" key="1">
    <source>
        <dbReference type="ARBA" id="ARBA00004141"/>
    </source>
</evidence>
<evidence type="ECO:0000313" key="11">
    <source>
        <dbReference type="Proteomes" id="UP001218188"/>
    </source>
</evidence>
<evidence type="ECO:0000256" key="3">
    <source>
        <dbReference type="ARBA" id="ARBA00007282"/>
    </source>
</evidence>
<evidence type="ECO:0000256" key="7">
    <source>
        <dbReference type="ARBA" id="ARBA00023136"/>
    </source>
</evidence>
<proteinExistence type="inferred from homology"/>
<feature type="transmembrane region" description="Helical" evidence="8">
    <location>
        <begin position="39"/>
        <end position="59"/>
    </location>
</feature>
<comment type="similarity">
    <text evidence="3">Belongs to the wax synthase family.</text>
</comment>